<keyword evidence="3" id="KW-0732">Signal</keyword>
<feature type="region of interest" description="Disordered" evidence="5">
    <location>
        <begin position="123"/>
        <end position="142"/>
    </location>
</feature>
<keyword evidence="2" id="KW-0964">Secreted</keyword>
<evidence type="ECO:0000256" key="5">
    <source>
        <dbReference type="SAM" id="MobiDB-lite"/>
    </source>
</evidence>
<evidence type="ECO:0000256" key="3">
    <source>
        <dbReference type="ARBA" id="ARBA00022729"/>
    </source>
</evidence>
<evidence type="ECO:0000313" key="7">
    <source>
        <dbReference type="EMBL" id="KAF7394872.1"/>
    </source>
</evidence>
<reference evidence="7" key="1">
    <citation type="journal article" date="2020" name="G3 (Bethesda)">
        <title>High-Quality Assemblies for Three Invasive Social Wasps from the &lt;i&gt;Vespula&lt;/i&gt; Genus.</title>
        <authorList>
            <person name="Harrop T.W.R."/>
            <person name="Guhlin J."/>
            <person name="McLaughlin G.M."/>
            <person name="Permina E."/>
            <person name="Stockwell P."/>
            <person name="Gilligan J."/>
            <person name="Le Lec M.F."/>
            <person name="Gruber M.A.M."/>
            <person name="Quinn O."/>
            <person name="Lovegrove M."/>
            <person name="Duncan E.J."/>
            <person name="Remnant E.J."/>
            <person name="Van Eeckhoven J."/>
            <person name="Graham B."/>
            <person name="Knapp R.A."/>
            <person name="Langford K.W."/>
            <person name="Kronenberg Z."/>
            <person name="Press M.O."/>
            <person name="Eacker S.M."/>
            <person name="Wilson-Rankin E.E."/>
            <person name="Purcell J."/>
            <person name="Lester P.J."/>
            <person name="Dearden P.K."/>
        </authorList>
    </citation>
    <scope>NUCLEOTIDE SEQUENCE</scope>
    <source>
        <strain evidence="7">Marl-1</strain>
    </source>
</reference>
<evidence type="ECO:0000256" key="2">
    <source>
        <dbReference type="ARBA" id="ARBA00022525"/>
    </source>
</evidence>
<accession>A0A834JWB8</accession>
<dbReference type="PROSITE" id="PS50856">
    <property type="entry name" value="AMOP"/>
    <property type="match status" value="1"/>
</dbReference>
<feature type="domain" description="AMOP" evidence="6">
    <location>
        <begin position="206"/>
        <end position="365"/>
    </location>
</feature>
<dbReference type="PANTHER" id="PTHR10239">
    <property type="entry name" value="ISTHMIN-2"/>
    <property type="match status" value="1"/>
</dbReference>
<evidence type="ECO:0000259" key="6">
    <source>
        <dbReference type="PROSITE" id="PS50856"/>
    </source>
</evidence>
<evidence type="ECO:0000313" key="8">
    <source>
        <dbReference type="Proteomes" id="UP000614350"/>
    </source>
</evidence>
<dbReference type="GO" id="GO:0005576">
    <property type="term" value="C:extracellular region"/>
    <property type="evidence" value="ECO:0007669"/>
    <property type="project" value="UniProtKB-SubCell"/>
</dbReference>
<gene>
    <name evidence="7" type="ORF">HZH66_008046</name>
</gene>
<comment type="subcellular location">
    <subcellularLocation>
        <location evidence="1">Secreted</location>
    </subcellularLocation>
</comment>
<sequence length="377" mass="43703">MRTIQLLMCIIVILHLILTVTLIRYQTRNTLSRRIFNKMMSAVHFFPNLNTSLSLIISRKKRENDDIDVLLTRHSKNRKRHCKNNSTCSHIGTSEQIFLKTQENNDYETEESRLMTKIRASNEKDENISTRSEDIDTNNDRSSIIDGYVEDKDNDTIGDYVDGRDFPSIYETSDDFSGMLTNVFQTLLNASFENNQNILKGLHFVREKLDTDPCQRWLNNQDKLEAAFSGHLVVLPACPCKYPNSIFYDNNLWDEKQKKHFRWRDVSSASYRLDVYKPGAAYCVRTLLATGTGSAQHCCYDSDRKLITRGSGAGTPYFVSPEISLILHEKIDILPWRLCKGDFSRFNKVRPPNNENGCNENPDNEEYQRQINSTKYY</sequence>
<dbReference type="Pfam" id="PF03782">
    <property type="entry name" value="AMOP"/>
    <property type="match status" value="1"/>
</dbReference>
<protein>
    <recommendedName>
        <fullName evidence="6">AMOP domain-containing protein</fullName>
    </recommendedName>
</protein>
<comment type="caution">
    <text evidence="7">The sequence shown here is derived from an EMBL/GenBank/DDBJ whole genome shotgun (WGS) entry which is preliminary data.</text>
</comment>
<dbReference type="AlphaFoldDB" id="A0A834JWB8"/>
<dbReference type="Proteomes" id="UP000614350">
    <property type="component" value="Unassembled WGS sequence"/>
</dbReference>
<name>A0A834JWB8_VESVU</name>
<dbReference type="EMBL" id="JACSEA010000008">
    <property type="protein sequence ID" value="KAF7394872.1"/>
    <property type="molecule type" value="Genomic_DNA"/>
</dbReference>
<evidence type="ECO:0000256" key="4">
    <source>
        <dbReference type="ARBA" id="ARBA00023157"/>
    </source>
</evidence>
<proteinExistence type="predicted"/>
<keyword evidence="8" id="KW-1185">Reference proteome</keyword>
<dbReference type="PANTHER" id="PTHR10239:SF29">
    <property type="entry name" value="AMOP DOMAIN-CONTAINING PROTEIN"/>
    <property type="match status" value="1"/>
</dbReference>
<feature type="compositionally biased region" description="Basic and acidic residues" evidence="5">
    <location>
        <begin position="123"/>
        <end position="134"/>
    </location>
</feature>
<keyword evidence="4" id="KW-1015">Disulfide bond</keyword>
<organism evidence="7 8">
    <name type="scientific">Vespula vulgaris</name>
    <name type="common">Yellow jacket</name>
    <name type="synonym">Wasp</name>
    <dbReference type="NCBI Taxonomy" id="7454"/>
    <lineage>
        <taxon>Eukaryota</taxon>
        <taxon>Metazoa</taxon>
        <taxon>Ecdysozoa</taxon>
        <taxon>Arthropoda</taxon>
        <taxon>Hexapoda</taxon>
        <taxon>Insecta</taxon>
        <taxon>Pterygota</taxon>
        <taxon>Neoptera</taxon>
        <taxon>Endopterygota</taxon>
        <taxon>Hymenoptera</taxon>
        <taxon>Apocrita</taxon>
        <taxon>Aculeata</taxon>
        <taxon>Vespoidea</taxon>
        <taxon>Vespidae</taxon>
        <taxon>Vespinae</taxon>
        <taxon>Vespula</taxon>
    </lineage>
</organism>
<dbReference type="InterPro" id="IPR005533">
    <property type="entry name" value="AMOP_dom"/>
</dbReference>
<dbReference type="InterPro" id="IPR051867">
    <property type="entry name" value="Angio_Inhib/Adhesion_GPCR"/>
</dbReference>
<dbReference type="SMART" id="SM00723">
    <property type="entry name" value="AMOP"/>
    <property type="match status" value="1"/>
</dbReference>
<evidence type="ECO:0000256" key="1">
    <source>
        <dbReference type="ARBA" id="ARBA00004613"/>
    </source>
</evidence>